<comment type="caution">
    <text evidence="2">The sequence shown here is derived from an EMBL/GenBank/DDBJ whole genome shotgun (WGS) entry which is preliminary data.</text>
</comment>
<dbReference type="AlphaFoldDB" id="A0A7V3YF50"/>
<reference evidence="2" key="1">
    <citation type="journal article" date="2020" name="mSystems">
        <title>Genome- and Community-Level Interaction Insights into Carbon Utilization and Element Cycling Functions of Hydrothermarchaeota in Hydrothermal Sediment.</title>
        <authorList>
            <person name="Zhou Z."/>
            <person name="Liu Y."/>
            <person name="Xu W."/>
            <person name="Pan J."/>
            <person name="Luo Z.H."/>
            <person name="Li M."/>
        </authorList>
    </citation>
    <scope>NUCLEOTIDE SEQUENCE [LARGE SCALE GENOMIC DNA]</scope>
    <source>
        <strain evidence="2">SpSt-747</strain>
    </source>
</reference>
<keyword evidence="1" id="KW-0812">Transmembrane</keyword>
<dbReference type="NCBIfam" id="TIGR04518">
    <property type="entry name" value="ECF_S_folT_fam"/>
    <property type="match status" value="1"/>
</dbReference>
<dbReference type="GO" id="GO:0016020">
    <property type="term" value="C:membrane"/>
    <property type="evidence" value="ECO:0007669"/>
    <property type="project" value="InterPro"/>
</dbReference>
<dbReference type="InterPro" id="IPR030949">
    <property type="entry name" value="ECF_S_folate_fam"/>
</dbReference>
<accession>A0A7V3YF50</accession>
<evidence type="ECO:0000256" key="1">
    <source>
        <dbReference type="SAM" id="Phobius"/>
    </source>
</evidence>
<proteinExistence type="predicted"/>
<keyword evidence="1" id="KW-1133">Transmembrane helix</keyword>
<feature type="transmembrane region" description="Helical" evidence="1">
    <location>
        <begin position="6"/>
        <end position="25"/>
    </location>
</feature>
<dbReference type="Pfam" id="PF07155">
    <property type="entry name" value="ECF-ribofla_trS"/>
    <property type="match status" value="1"/>
</dbReference>
<feature type="transmembrane region" description="Helical" evidence="1">
    <location>
        <begin position="108"/>
        <end position="128"/>
    </location>
</feature>
<gene>
    <name evidence="2" type="ORF">ENV30_01475</name>
</gene>
<feature type="transmembrane region" description="Helical" evidence="1">
    <location>
        <begin position="78"/>
        <end position="101"/>
    </location>
</feature>
<dbReference type="Gene3D" id="1.10.1760.20">
    <property type="match status" value="1"/>
</dbReference>
<feature type="transmembrane region" description="Helical" evidence="1">
    <location>
        <begin position="46"/>
        <end position="72"/>
    </location>
</feature>
<organism evidence="2">
    <name type="scientific">Candidatus Caldatribacterium californiense</name>
    <dbReference type="NCBI Taxonomy" id="1454726"/>
    <lineage>
        <taxon>Bacteria</taxon>
        <taxon>Pseudomonadati</taxon>
        <taxon>Atribacterota</taxon>
        <taxon>Atribacteria</taxon>
        <taxon>Atribacterales</taxon>
        <taxon>Candidatus Caldatribacteriaceae</taxon>
        <taxon>Candidatus Caldatribacterium</taxon>
    </lineage>
</organism>
<dbReference type="InterPro" id="IPR009825">
    <property type="entry name" value="ECF_substrate-spec-like"/>
</dbReference>
<name>A0A7V3YF50_9BACT</name>
<evidence type="ECO:0000313" key="2">
    <source>
        <dbReference type="EMBL" id="HGI29972.1"/>
    </source>
</evidence>
<protein>
    <submittedName>
        <fullName evidence="2">Folate family ECF transporter S component</fullName>
    </submittedName>
</protein>
<dbReference type="EMBL" id="DTFV01000027">
    <property type="protein sequence ID" value="HGI29972.1"/>
    <property type="molecule type" value="Genomic_DNA"/>
</dbReference>
<feature type="transmembrane region" description="Helical" evidence="1">
    <location>
        <begin position="148"/>
        <end position="170"/>
    </location>
</feature>
<sequence>MREKVRHLAFTGIFIAMSVVLTRFASLRIAIGGIEGIRIGFGTLPIILSGMLLGSISGALTGALADIIGFVLSPMGPYFPHFTLTSSLYGVVPGIVSLLPFHSKTLRTFCAVAIPQVGVGLFLTPYFLHTLFDMPWKILLVPRLVSVPLNTIAFTALILSLFRVPAFAAFGER</sequence>
<keyword evidence="1" id="KW-0472">Membrane</keyword>